<keyword evidence="2" id="KW-1185">Reference proteome</keyword>
<evidence type="ECO:0000313" key="1">
    <source>
        <dbReference type="EMBL" id="KAK7350310.1"/>
    </source>
</evidence>
<accession>A0AAN9M8Q8</accession>
<protein>
    <submittedName>
        <fullName evidence="1">Uncharacterized protein</fullName>
    </submittedName>
</protein>
<dbReference type="AlphaFoldDB" id="A0AAN9M8Q8"/>
<proteinExistence type="predicted"/>
<comment type="caution">
    <text evidence="1">The sequence shown here is derived from an EMBL/GenBank/DDBJ whole genome shotgun (WGS) entry which is preliminary data.</text>
</comment>
<reference evidence="1 2" key="1">
    <citation type="submission" date="2024-01" db="EMBL/GenBank/DDBJ databases">
        <title>The genomes of 5 underutilized Papilionoideae crops provide insights into root nodulation and disease resistanc.</title>
        <authorList>
            <person name="Jiang F."/>
        </authorList>
    </citation>
    <scope>NUCLEOTIDE SEQUENCE [LARGE SCALE GENOMIC DNA]</scope>
    <source>
        <strain evidence="1">LVBAO_FW01</strain>
        <tissue evidence="1">Leaves</tissue>
    </source>
</reference>
<sequence length="114" mass="13804">MRCYVFRLGRYSRAFTLYKVAESQLPPSRTRLHVNQDRSRRIKNLTNEIHKAFTSYFRSRTVACILLCVAKFARSARLLDALTERRCERKWLKRGWNQILWRLLPKRLLVLFLF</sequence>
<dbReference type="EMBL" id="JAYMYQ010000002">
    <property type="protein sequence ID" value="KAK7350310.1"/>
    <property type="molecule type" value="Genomic_DNA"/>
</dbReference>
<gene>
    <name evidence="1" type="ORF">VNO77_08773</name>
</gene>
<evidence type="ECO:0000313" key="2">
    <source>
        <dbReference type="Proteomes" id="UP001367508"/>
    </source>
</evidence>
<dbReference type="Proteomes" id="UP001367508">
    <property type="component" value="Unassembled WGS sequence"/>
</dbReference>
<name>A0AAN9M8Q8_CANGL</name>
<organism evidence="1 2">
    <name type="scientific">Canavalia gladiata</name>
    <name type="common">Sword bean</name>
    <name type="synonym">Dolichos gladiatus</name>
    <dbReference type="NCBI Taxonomy" id="3824"/>
    <lineage>
        <taxon>Eukaryota</taxon>
        <taxon>Viridiplantae</taxon>
        <taxon>Streptophyta</taxon>
        <taxon>Embryophyta</taxon>
        <taxon>Tracheophyta</taxon>
        <taxon>Spermatophyta</taxon>
        <taxon>Magnoliopsida</taxon>
        <taxon>eudicotyledons</taxon>
        <taxon>Gunneridae</taxon>
        <taxon>Pentapetalae</taxon>
        <taxon>rosids</taxon>
        <taxon>fabids</taxon>
        <taxon>Fabales</taxon>
        <taxon>Fabaceae</taxon>
        <taxon>Papilionoideae</taxon>
        <taxon>50 kb inversion clade</taxon>
        <taxon>NPAAA clade</taxon>
        <taxon>indigoferoid/millettioid clade</taxon>
        <taxon>Phaseoleae</taxon>
        <taxon>Canavalia</taxon>
    </lineage>
</organism>